<dbReference type="Gene3D" id="1.20.1110.10">
    <property type="entry name" value="Calcium-transporting ATPase, transmembrane domain"/>
    <property type="match status" value="1"/>
</dbReference>
<dbReference type="InterPro" id="IPR023298">
    <property type="entry name" value="ATPase_P-typ_TM_dom_sf"/>
</dbReference>
<sequence>MECNNLESKDVDCNNYDKSKLIGLTDTEVQVRIKNGQVNTLPTAPSRTIWQMIRANFFNIFNALNIVLAGIVIIAGSPKNAIFAAVILVNSIIGVGQELNAKKTLEKLSVLSMAYAKVLRNGKEKEVSIEDLVIDDVVCLSSGDQVLADCELIQSDELEVDESMLTGEADPVYKKSGDEILSGSFIVAGEGYAKITKVGGKTYSSKLADEARKFKIINSELQTSISKIIKLLLALIVPLGIILTTTQIFFSKAGWREALIGVVSGIVGMIPEGLVLLTSATFIVSVVRLAKYDALVQQLSATEVLARVDVLCVDKTGTITEGKLKLVDIKVIGKMKKEVVDEVLAALVHNLPSKNPTQKAILEYYDYDSNIEILEKVPFSSRRKWGGIILKGYGTWVLGAPEILLGDKYDNFSEQVEQEAKKGRRVLLLGKVKQISLKKGILEPVEEAAIILIEDVIKEEAPEVLKFFNKEGVNLKVISGDNPVTVSAVAMRAGVEGADRYVDARTLPTKTEDLVEVIDDYSIFGRVTPHQKKDIIKSLQAKGHTVAMTGDGVNDVLALKEADCGIAMGNGSEATKAVAQLVLLNSDFGALPKVVAEGRKQINNLERVAELFLSKTVFFVSLSLIMSILLLPYPLLPIQTSLVGSCAIGIPSFFLALETSKGRVKKGFLKRILTASIPNGIIMVLFTVSAFVITYLSGARLEHCRSVAVLVFLGISLVILLRVALPFTPFKLFLVLAMMISAMICYVTPIGQIVFSLTPITSGQWMLAVGFTALSWPMLAISVGIARRFIGKRKTQVI</sequence>
<dbReference type="PANTHER" id="PTHR42861">
    <property type="entry name" value="CALCIUM-TRANSPORTING ATPASE"/>
    <property type="match status" value="1"/>
</dbReference>
<dbReference type="InterPro" id="IPR044492">
    <property type="entry name" value="P_typ_ATPase_HD_dom"/>
</dbReference>
<name>A0ABR8PWJ6_9CLOT</name>
<dbReference type="Gene3D" id="3.40.50.1000">
    <property type="entry name" value="HAD superfamily/HAD-like"/>
    <property type="match status" value="1"/>
</dbReference>
<dbReference type="RefSeq" id="WP_143318086.1">
    <property type="nucleotide sequence ID" value="NZ_JACSRA010000025.1"/>
</dbReference>
<feature type="domain" description="P-type ATPase A" evidence="7">
    <location>
        <begin position="113"/>
        <end position="210"/>
    </location>
</feature>
<reference evidence="8 9" key="1">
    <citation type="submission" date="2020-08" db="EMBL/GenBank/DDBJ databases">
        <title>A Genomic Blueprint of the Chicken Gut Microbiome.</title>
        <authorList>
            <person name="Gilroy R."/>
            <person name="Ravi A."/>
            <person name="Getino M."/>
            <person name="Pursley I."/>
            <person name="Horton D.L."/>
            <person name="Alikhan N.-F."/>
            <person name="Baker D."/>
            <person name="Gharbi K."/>
            <person name="Hall N."/>
            <person name="Watson M."/>
            <person name="Adriaenssens E.M."/>
            <person name="Foster-Nyarko E."/>
            <person name="Jarju S."/>
            <person name="Secka A."/>
            <person name="Antonio M."/>
            <person name="Oren A."/>
            <person name="Chaudhuri R."/>
            <person name="La Ragione R.M."/>
            <person name="Hildebrand F."/>
            <person name="Pallen M.J."/>
        </authorList>
    </citation>
    <scope>NUCLEOTIDE SEQUENCE [LARGE SCALE GENOMIC DNA]</scope>
    <source>
        <strain evidence="8 9">Sa3CVN1</strain>
    </source>
</reference>
<dbReference type="Gene3D" id="3.40.1110.10">
    <property type="entry name" value="Calcium-transporting ATPase, cytoplasmic domain N"/>
    <property type="match status" value="1"/>
</dbReference>
<dbReference type="InterPro" id="IPR018303">
    <property type="entry name" value="ATPase_P-typ_P_site"/>
</dbReference>
<feature type="transmembrane region" description="Helical" evidence="6">
    <location>
        <begin position="707"/>
        <end position="725"/>
    </location>
</feature>
<evidence type="ECO:0000256" key="6">
    <source>
        <dbReference type="SAM" id="Phobius"/>
    </source>
</evidence>
<dbReference type="Pfam" id="PF00122">
    <property type="entry name" value="E1-E2_ATPase"/>
    <property type="match status" value="1"/>
</dbReference>
<evidence type="ECO:0000256" key="5">
    <source>
        <dbReference type="ARBA" id="ARBA00023136"/>
    </source>
</evidence>
<feature type="transmembrane region" description="Helical" evidence="6">
    <location>
        <begin position="672"/>
        <end position="695"/>
    </location>
</feature>
<dbReference type="InterPro" id="IPR023299">
    <property type="entry name" value="ATPase_P-typ_cyto_dom_N"/>
</dbReference>
<dbReference type="PRINTS" id="PR00120">
    <property type="entry name" value="HATPASE"/>
</dbReference>
<keyword evidence="9" id="KW-1185">Reference proteome</keyword>
<gene>
    <name evidence="8" type="ORF">H9661_14455</name>
</gene>
<dbReference type="InterPro" id="IPR036412">
    <property type="entry name" value="HAD-like_sf"/>
</dbReference>
<evidence type="ECO:0000256" key="2">
    <source>
        <dbReference type="ARBA" id="ARBA00022692"/>
    </source>
</evidence>
<feature type="transmembrane region" description="Helical" evidence="6">
    <location>
        <begin position="57"/>
        <end position="75"/>
    </location>
</feature>
<evidence type="ECO:0000313" key="9">
    <source>
        <dbReference type="Proteomes" id="UP000627781"/>
    </source>
</evidence>
<evidence type="ECO:0000256" key="1">
    <source>
        <dbReference type="ARBA" id="ARBA00004141"/>
    </source>
</evidence>
<comment type="caution">
    <text evidence="8">The sequence shown here is derived from an EMBL/GenBank/DDBJ whole genome shotgun (WGS) entry which is preliminary data.</text>
</comment>
<feature type="transmembrane region" description="Helical" evidence="6">
    <location>
        <begin position="732"/>
        <end position="753"/>
    </location>
</feature>
<feature type="transmembrane region" description="Helical" evidence="6">
    <location>
        <begin position="231"/>
        <end position="250"/>
    </location>
</feature>
<feature type="transmembrane region" description="Helical" evidence="6">
    <location>
        <begin position="765"/>
        <end position="786"/>
    </location>
</feature>
<dbReference type="PROSITE" id="PS00154">
    <property type="entry name" value="ATPASE_E1_E2"/>
    <property type="match status" value="1"/>
</dbReference>
<dbReference type="PRINTS" id="PR00119">
    <property type="entry name" value="CATATPASE"/>
</dbReference>
<keyword evidence="5 6" id="KW-0472">Membrane</keyword>
<dbReference type="Proteomes" id="UP000627781">
    <property type="component" value="Unassembled WGS sequence"/>
</dbReference>
<dbReference type="SFLD" id="SFLDG00002">
    <property type="entry name" value="C1.7:_P-type_atpase_like"/>
    <property type="match status" value="1"/>
</dbReference>
<comment type="subcellular location">
    <subcellularLocation>
        <location evidence="1">Membrane</location>
        <topology evidence="1">Multi-pass membrane protein</topology>
    </subcellularLocation>
</comment>
<dbReference type="Pfam" id="PF00702">
    <property type="entry name" value="Hydrolase"/>
    <property type="match status" value="1"/>
</dbReference>
<proteinExistence type="predicted"/>
<dbReference type="SFLD" id="SFLDS00003">
    <property type="entry name" value="Haloacid_Dehalogenase"/>
    <property type="match status" value="1"/>
</dbReference>
<evidence type="ECO:0000259" key="7">
    <source>
        <dbReference type="Pfam" id="PF00122"/>
    </source>
</evidence>
<dbReference type="SUPFAM" id="SSF81665">
    <property type="entry name" value="Calcium ATPase, transmembrane domain M"/>
    <property type="match status" value="1"/>
</dbReference>
<evidence type="ECO:0000313" key="8">
    <source>
        <dbReference type="EMBL" id="MBD7912557.1"/>
    </source>
</evidence>
<evidence type="ECO:0000256" key="3">
    <source>
        <dbReference type="ARBA" id="ARBA00022967"/>
    </source>
</evidence>
<dbReference type="InterPro" id="IPR001757">
    <property type="entry name" value="P_typ_ATPase"/>
</dbReference>
<evidence type="ECO:0000256" key="4">
    <source>
        <dbReference type="ARBA" id="ARBA00022989"/>
    </source>
</evidence>
<dbReference type="InterPro" id="IPR059000">
    <property type="entry name" value="ATPase_P-type_domA"/>
</dbReference>
<feature type="transmembrane region" description="Helical" evidence="6">
    <location>
        <begin position="642"/>
        <end position="660"/>
    </location>
</feature>
<protein>
    <submittedName>
        <fullName evidence="8">HAD-IC family P-type ATPase</fullName>
    </submittedName>
</protein>
<dbReference type="SFLD" id="SFLDF00027">
    <property type="entry name" value="p-type_atpase"/>
    <property type="match status" value="1"/>
</dbReference>
<keyword evidence="2 6" id="KW-0812">Transmembrane</keyword>
<feature type="transmembrane region" description="Helical" evidence="6">
    <location>
        <begin position="262"/>
        <end position="287"/>
    </location>
</feature>
<dbReference type="SUPFAM" id="SSF81660">
    <property type="entry name" value="Metal cation-transporting ATPase, ATP-binding domain N"/>
    <property type="match status" value="1"/>
</dbReference>
<feature type="transmembrane region" description="Helical" evidence="6">
    <location>
        <begin position="81"/>
        <end position="99"/>
    </location>
</feature>
<accession>A0ABR8PWJ6</accession>
<organism evidence="8 9">
    <name type="scientific">Clostridium cibarium</name>
    <dbReference type="NCBI Taxonomy" id="2762247"/>
    <lineage>
        <taxon>Bacteria</taxon>
        <taxon>Bacillati</taxon>
        <taxon>Bacillota</taxon>
        <taxon>Clostridia</taxon>
        <taxon>Eubacteriales</taxon>
        <taxon>Clostridiaceae</taxon>
        <taxon>Clostridium</taxon>
    </lineage>
</organism>
<dbReference type="SUPFAM" id="SSF56784">
    <property type="entry name" value="HAD-like"/>
    <property type="match status" value="1"/>
</dbReference>
<dbReference type="EMBL" id="JACSRA010000025">
    <property type="protein sequence ID" value="MBD7912557.1"/>
    <property type="molecule type" value="Genomic_DNA"/>
</dbReference>
<dbReference type="InterPro" id="IPR023214">
    <property type="entry name" value="HAD_sf"/>
</dbReference>
<dbReference type="NCBIfam" id="TIGR01494">
    <property type="entry name" value="ATPase_P-type"/>
    <property type="match status" value="2"/>
</dbReference>
<dbReference type="InterPro" id="IPR008250">
    <property type="entry name" value="ATPase_P-typ_transduc_dom_A_sf"/>
</dbReference>
<feature type="transmembrane region" description="Helical" evidence="6">
    <location>
        <begin position="617"/>
        <end position="636"/>
    </location>
</feature>
<keyword evidence="3" id="KW-1278">Translocase</keyword>
<keyword evidence="4 6" id="KW-1133">Transmembrane helix</keyword>
<dbReference type="SUPFAM" id="SSF81653">
    <property type="entry name" value="Calcium ATPase, transduction domain A"/>
    <property type="match status" value="1"/>
</dbReference>
<dbReference type="Gene3D" id="2.70.150.10">
    <property type="entry name" value="Calcium-transporting ATPase, cytoplasmic transduction domain A"/>
    <property type="match status" value="1"/>
</dbReference>